<comment type="caution">
    <text evidence="1">The sequence shown here is derived from an EMBL/GenBank/DDBJ whole genome shotgun (WGS) entry which is preliminary data.</text>
</comment>
<gene>
    <name evidence="1" type="ORF">GCM10023186_41390</name>
</gene>
<name>A0ABP8JJF5_9BACT</name>
<evidence type="ECO:0000313" key="1">
    <source>
        <dbReference type="EMBL" id="GAA4391747.1"/>
    </source>
</evidence>
<proteinExistence type="predicted"/>
<dbReference type="RefSeq" id="WP_345227333.1">
    <property type="nucleotide sequence ID" value="NZ_BAABHA010000015.1"/>
</dbReference>
<evidence type="ECO:0000313" key="2">
    <source>
        <dbReference type="Proteomes" id="UP001500454"/>
    </source>
</evidence>
<reference evidence="2" key="1">
    <citation type="journal article" date="2019" name="Int. J. Syst. Evol. Microbiol.">
        <title>The Global Catalogue of Microorganisms (GCM) 10K type strain sequencing project: providing services to taxonomists for standard genome sequencing and annotation.</title>
        <authorList>
            <consortium name="The Broad Institute Genomics Platform"/>
            <consortium name="The Broad Institute Genome Sequencing Center for Infectious Disease"/>
            <person name="Wu L."/>
            <person name="Ma J."/>
        </authorList>
    </citation>
    <scope>NUCLEOTIDE SEQUENCE [LARGE SCALE GENOMIC DNA]</scope>
    <source>
        <strain evidence="2">JCM 17924</strain>
    </source>
</reference>
<organism evidence="1 2">
    <name type="scientific">Hymenobacter koreensis</name>
    <dbReference type="NCBI Taxonomy" id="1084523"/>
    <lineage>
        <taxon>Bacteria</taxon>
        <taxon>Pseudomonadati</taxon>
        <taxon>Bacteroidota</taxon>
        <taxon>Cytophagia</taxon>
        <taxon>Cytophagales</taxon>
        <taxon>Hymenobacteraceae</taxon>
        <taxon>Hymenobacter</taxon>
    </lineage>
</organism>
<keyword evidence="2" id="KW-1185">Reference proteome</keyword>
<sequence length="93" mass="10304">MKYGKTKEQLAEMLEQLLGNDARVYPDELQVNRGSNKYNDRCSWTGTAYQNGLRIDLASWDTMTECVKHGVAIVGDMGCVNSLEISTNAGATR</sequence>
<dbReference type="EMBL" id="BAABHA010000015">
    <property type="protein sequence ID" value="GAA4391747.1"/>
    <property type="molecule type" value="Genomic_DNA"/>
</dbReference>
<protein>
    <submittedName>
        <fullName evidence="1">Uncharacterized protein</fullName>
    </submittedName>
</protein>
<dbReference type="Proteomes" id="UP001500454">
    <property type="component" value="Unassembled WGS sequence"/>
</dbReference>
<accession>A0ABP8JJF5</accession>